<evidence type="ECO:0000256" key="5">
    <source>
        <dbReference type="ARBA" id="ARBA00023163"/>
    </source>
</evidence>
<comment type="caution">
    <text evidence="7">The sequence shown here is derived from an EMBL/GenBank/DDBJ whole genome shotgun (WGS) entry which is preliminary data.</text>
</comment>
<organism evidence="7 8">
    <name type="scientific">Curtobacterium citri</name>
    <dbReference type="NCBI Taxonomy" id="3055139"/>
    <lineage>
        <taxon>Bacteria</taxon>
        <taxon>Bacillati</taxon>
        <taxon>Actinomycetota</taxon>
        <taxon>Actinomycetes</taxon>
        <taxon>Micrococcales</taxon>
        <taxon>Microbacteriaceae</taxon>
        <taxon>Curtobacterium</taxon>
    </lineage>
</organism>
<dbReference type="PANTHER" id="PTHR35401">
    <property type="entry name" value="COPG FAMILY HELIX-TURN-HELIX PROTEIN-RELATED-RELATED"/>
    <property type="match status" value="1"/>
</dbReference>
<keyword evidence="8" id="KW-1185">Reference proteome</keyword>
<comment type="similarity">
    <text evidence="6">Belongs to the TacA antitoxin family.</text>
</comment>
<evidence type="ECO:0000256" key="6">
    <source>
        <dbReference type="ARBA" id="ARBA00049988"/>
    </source>
</evidence>
<keyword evidence="5" id="KW-0804">Transcription</keyword>
<dbReference type="EMBL" id="JAUCML010000002">
    <property type="protein sequence ID" value="MDM7884294.1"/>
    <property type="molecule type" value="Genomic_DNA"/>
</dbReference>
<sequence>MVDTRKSDRLDLRLTPDQKREIEAAAAISGRSVTDFSVSALVEHAADTIRREREITMSASSFEAFSALLDRPARSVSGLADLLARPSVFVD</sequence>
<keyword evidence="4" id="KW-0238">DNA-binding</keyword>
<accession>A0ABT7T5T3</accession>
<name>A0ABT7T5T3_9MICO</name>
<dbReference type="Pfam" id="PF08681">
    <property type="entry name" value="TacA1"/>
    <property type="match status" value="1"/>
</dbReference>
<dbReference type="RefSeq" id="WP_182047019.1">
    <property type="nucleotide sequence ID" value="NZ_JAUCML010000002.1"/>
</dbReference>
<evidence type="ECO:0000313" key="7">
    <source>
        <dbReference type="EMBL" id="MDM7884294.1"/>
    </source>
</evidence>
<dbReference type="PANTHER" id="PTHR35401:SF1">
    <property type="entry name" value="CYTOPLASMIC PROTEIN"/>
    <property type="match status" value="1"/>
</dbReference>
<proteinExistence type="inferred from homology"/>
<keyword evidence="1" id="KW-0678">Repressor</keyword>
<dbReference type="InterPro" id="IPR010985">
    <property type="entry name" value="Ribbon_hlx_hlx"/>
</dbReference>
<evidence type="ECO:0000256" key="4">
    <source>
        <dbReference type="ARBA" id="ARBA00023125"/>
    </source>
</evidence>
<evidence type="ECO:0000256" key="2">
    <source>
        <dbReference type="ARBA" id="ARBA00022649"/>
    </source>
</evidence>
<evidence type="ECO:0000313" key="8">
    <source>
        <dbReference type="Proteomes" id="UP001237823"/>
    </source>
</evidence>
<evidence type="ECO:0000256" key="3">
    <source>
        <dbReference type="ARBA" id="ARBA00023015"/>
    </source>
</evidence>
<dbReference type="InterPro" id="IPR014795">
    <property type="entry name" value="TacA_1-like"/>
</dbReference>
<reference evidence="7 8" key="1">
    <citation type="submission" date="2023-06" db="EMBL/GenBank/DDBJ databases">
        <authorList>
            <person name="Feng G."/>
            <person name="Li J."/>
            <person name="Zhu H."/>
        </authorList>
    </citation>
    <scope>NUCLEOTIDE SEQUENCE [LARGE SCALE GENOMIC DNA]</scope>
    <source>
        <strain evidence="7 8">RHCKG23</strain>
    </source>
</reference>
<gene>
    <name evidence="7" type="ORF">QUG92_04190</name>
</gene>
<keyword evidence="2" id="KW-1277">Toxin-antitoxin system</keyword>
<evidence type="ECO:0000256" key="1">
    <source>
        <dbReference type="ARBA" id="ARBA00022491"/>
    </source>
</evidence>
<dbReference type="SUPFAM" id="SSF47598">
    <property type="entry name" value="Ribbon-helix-helix"/>
    <property type="match status" value="1"/>
</dbReference>
<keyword evidence="3" id="KW-0805">Transcription regulation</keyword>
<protein>
    <submittedName>
        <fullName evidence="7">DUF1778 domain-containing protein</fullName>
    </submittedName>
</protein>
<dbReference type="Proteomes" id="UP001237823">
    <property type="component" value="Unassembled WGS sequence"/>
</dbReference>
<dbReference type="Gene3D" id="1.20.5.780">
    <property type="entry name" value="Single helix bin"/>
    <property type="match status" value="1"/>
</dbReference>